<feature type="transmembrane region" description="Helical" evidence="6">
    <location>
        <begin position="59"/>
        <end position="79"/>
    </location>
</feature>
<dbReference type="PANTHER" id="PTHR11132">
    <property type="entry name" value="SOLUTE CARRIER FAMILY 35"/>
    <property type="match status" value="1"/>
</dbReference>
<feature type="transmembrane region" description="Helical" evidence="6">
    <location>
        <begin position="342"/>
        <end position="361"/>
    </location>
</feature>
<feature type="transmembrane region" description="Helical" evidence="6">
    <location>
        <begin position="159"/>
        <end position="178"/>
    </location>
</feature>
<feature type="region of interest" description="Disordered" evidence="5">
    <location>
        <begin position="1"/>
        <end position="34"/>
    </location>
</feature>
<dbReference type="GO" id="GO:0016020">
    <property type="term" value="C:membrane"/>
    <property type="evidence" value="ECO:0007669"/>
    <property type="project" value="UniProtKB-SubCell"/>
</dbReference>
<accession>A0A1X2GB03</accession>
<keyword evidence="9" id="KW-1185">Reference proteome</keyword>
<evidence type="ECO:0000313" key="9">
    <source>
        <dbReference type="Proteomes" id="UP000242146"/>
    </source>
</evidence>
<feature type="transmembrane region" description="Helical" evidence="6">
    <location>
        <begin position="185"/>
        <end position="202"/>
    </location>
</feature>
<evidence type="ECO:0000259" key="7">
    <source>
        <dbReference type="Pfam" id="PF03151"/>
    </source>
</evidence>
<dbReference type="STRING" id="101127.A0A1X2GB03"/>
<dbReference type="SUPFAM" id="SSF103481">
    <property type="entry name" value="Multidrug resistance efflux transporter EmrE"/>
    <property type="match status" value="2"/>
</dbReference>
<feature type="transmembrane region" description="Helical" evidence="6">
    <location>
        <begin position="241"/>
        <end position="266"/>
    </location>
</feature>
<keyword evidence="2 6" id="KW-0812">Transmembrane</keyword>
<feature type="transmembrane region" description="Helical" evidence="6">
    <location>
        <begin position="208"/>
        <end position="229"/>
    </location>
</feature>
<dbReference type="InterPro" id="IPR004853">
    <property type="entry name" value="Sugar_P_trans_dom"/>
</dbReference>
<feature type="transmembrane region" description="Helical" evidence="6">
    <location>
        <begin position="127"/>
        <end position="147"/>
    </location>
</feature>
<evidence type="ECO:0000256" key="2">
    <source>
        <dbReference type="ARBA" id="ARBA00022692"/>
    </source>
</evidence>
<comment type="caution">
    <text evidence="8">The sequence shown here is derived from an EMBL/GenBank/DDBJ whole genome shotgun (WGS) entry which is preliminary data.</text>
</comment>
<dbReference type="AlphaFoldDB" id="A0A1X2GB03"/>
<feature type="transmembrane region" description="Helical" evidence="6">
    <location>
        <begin position="272"/>
        <end position="302"/>
    </location>
</feature>
<evidence type="ECO:0000256" key="3">
    <source>
        <dbReference type="ARBA" id="ARBA00022989"/>
    </source>
</evidence>
<evidence type="ECO:0000256" key="4">
    <source>
        <dbReference type="ARBA" id="ARBA00023136"/>
    </source>
</evidence>
<keyword evidence="3 6" id="KW-1133">Transmembrane helix</keyword>
<dbReference type="Proteomes" id="UP000242146">
    <property type="component" value="Unassembled WGS sequence"/>
</dbReference>
<evidence type="ECO:0000256" key="1">
    <source>
        <dbReference type="ARBA" id="ARBA00004141"/>
    </source>
</evidence>
<evidence type="ECO:0000313" key="8">
    <source>
        <dbReference type="EMBL" id="ORX49493.1"/>
    </source>
</evidence>
<feature type="transmembrane region" description="Helical" evidence="6">
    <location>
        <begin position="91"/>
        <end position="115"/>
    </location>
</feature>
<feature type="compositionally biased region" description="Polar residues" evidence="5">
    <location>
        <begin position="1"/>
        <end position="11"/>
    </location>
</feature>
<evidence type="ECO:0000256" key="5">
    <source>
        <dbReference type="SAM" id="MobiDB-lite"/>
    </source>
</evidence>
<evidence type="ECO:0000256" key="6">
    <source>
        <dbReference type="SAM" id="Phobius"/>
    </source>
</evidence>
<name>A0A1X2GB03_9FUNG</name>
<proteinExistence type="predicted"/>
<protein>
    <submittedName>
        <fullName evidence="8">TPT-domain-containing protein</fullName>
    </submittedName>
</protein>
<gene>
    <name evidence="8" type="ORF">DM01DRAFT_1106142</name>
</gene>
<feature type="transmembrane region" description="Helical" evidence="6">
    <location>
        <begin position="314"/>
        <end position="336"/>
    </location>
</feature>
<comment type="subcellular location">
    <subcellularLocation>
        <location evidence="1">Membrane</location>
        <topology evidence="1">Multi-pass membrane protein</topology>
    </subcellularLocation>
</comment>
<keyword evidence="4 6" id="KW-0472">Membrane</keyword>
<dbReference type="EMBL" id="MCGT01000026">
    <property type="protein sequence ID" value="ORX49493.1"/>
    <property type="molecule type" value="Genomic_DNA"/>
</dbReference>
<reference evidence="8 9" key="1">
    <citation type="submission" date="2016-07" db="EMBL/GenBank/DDBJ databases">
        <title>Pervasive Adenine N6-methylation of Active Genes in Fungi.</title>
        <authorList>
            <consortium name="DOE Joint Genome Institute"/>
            <person name="Mondo S.J."/>
            <person name="Dannebaum R.O."/>
            <person name="Kuo R.C."/>
            <person name="Labutti K."/>
            <person name="Haridas S."/>
            <person name="Kuo A."/>
            <person name="Salamov A."/>
            <person name="Ahrendt S.R."/>
            <person name="Lipzen A."/>
            <person name="Sullivan W."/>
            <person name="Andreopoulos W.B."/>
            <person name="Clum A."/>
            <person name="Lindquist E."/>
            <person name="Daum C."/>
            <person name="Ramamoorthy G.K."/>
            <person name="Gryganskyi A."/>
            <person name="Culley D."/>
            <person name="Magnuson J.K."/>
            <person name="James T.Y."/>
            <person name="O'Malley M.A."/>
            <person name="Stajich J.E."/>
            <person name="Spatafora J.W."/>
            <person name="Visel A."/>
            <person name="Grigoriev I.V."/>
        </authorList>
    </citation>
    <scope>NUCLEOTIDE SEQUENCE [LARGE SCALE GENOMIC DNA]</scope>
    <source>
        <strain evidence="8 9">NRRL 3301</strain>
    </source>
</reference>
<dbReference type="OrthoDB" id="18894at2759"/>
<organism evidence="8 9">
    <name type="scientific">Hesseltinella vesiculosa</name>
    <dbReference type="NCBI Taxonomy" id="101127"/>
    <lineage>
        <taxon>Eukaryota</taxon>
        <taxon>Fungi</taxon>
        <taxon>Fungi incertae sedis</taxon>
        <taxon>Mucoromycota</taxon>
        <taxon>Mucoromycotina</taxon>
        <taxon>Mucoromycetes</taxon>
        <taxon>Mucorales</taxon>
        <taxon>Cunninghamellaceae</taxon>
        <taxon>Hesseltinella</taxon>
    </lineage>
</organism>
<feature type="domain" description="Sugar phosphate transporter" evidence="7">
    <location>
        <begin position="64"/>
        <end position="359"/>
    </location>
</feature>
<dbReference type="InterPro" id="IPR050186">
    <property type="entry name" value="TPT_transporter"/>
</dbReference>
<dbReference type="InterPro" id="IPR037185">
    <property type="entry name" value="EmrE-like"/>
</dbReference>
<dbReference type="Pfam" id="PF03151">
    <property type="entry name" value="TPT"/>
    <property type="match status" value="1"/>
</dbReference>
<feature type="compositionally biased region" description="Basic and acidic residues" evidence="5">
    <location>
        <begin position="25"/>
        <end position="34"/>
    </location>
</feature>
<sequence length="463" mass="51913">MGRLSTSSNSTDHLESNDDVQMEPLDPHTHSDRDQLLPLPPSVSNQLKHQRRNALLKSGAINVLWILTWYIFATFLSVYNKWMFSAEHYNFQYPLFVTSVHMIVQFCFAGTFLFFVPSLRPKSRPTVNNYIFKVLPCALATSLDIGLSNLSLKTITLSFYTMCKSSTLAFVLLFAFAFKLERPSFRLVGIIVIITSGVVLMVSDETEFAWAGFLQVMFASVFGGLRWALTEVLLRKEDMGLTNPFASIFFLAPAQAIILIIISSIVEGYGTIFHSVFFVTVSEGLHTIGIVLAGGALAFCMIMSEFFLIKRTSVMTLSVCGIFKEVATIFISTLVFGDRLTVVNIVGLCVTLFGIGLYNWLKIHAVSVRTRRELELEQRESLQLEDIDASHKVHQRLDDNDIDLENEFDTFLDQDETSPDAQSEGQNLPYSFSFTAESTPMLLVDGGYSLSEEQQQKLHPASS</sequence>